<feature type="transmembrane region" description="Helical" evidence="2">
    <location>
        <begin position="7"/>
        <end position="26"/>
    </location>
</feature>
<gene>
    <name evidence="3" type="ORF">IX84_10500</name>
</gene>
<proteinExistence type="predicted"/>
<evidence type="ECO:0000256" key="2">
    <source>
        <dbReference type="SAM" id="Phobius"/>
    </source>
</evidence>
<dbReference type="AlphaFoldDB" id="A0A098S6Q7"/>
<keyword evidence="4" id="KW-1185">Reference proteome</keyword>
<comment type="caution">
    <text evidence="3">The sequence shown here is derived from an EMBL/GenBank/DDBJ whole genome shotgun (WGS) entry which is preliminary data.</text>
</comment>
<feature type="coiled-coil region" evidence="1">
    <location>
        <begin position="32"/>
        <end position="175"/>
    </location>
</feature>
<evidence type="ECO:0000313" key="3">
    <source>
        <dbReference type="EMBL" id="KGE88234.1"/>
    </source>
</evidence>
<keyword evidence="1" id="KW-0175">Coiled coil</keyword>
<protein>
    <recommendedName>
        <fullName evidence="5">Chromosome segregation protein SMC</fullName>
    </recommendedName>
</protein>
<reference evidence="3 4" key="1">
    <citation type="journal article" date="2014" name="Int. J. Syst. Evol. Microbiol.">
        <title>Phaeodactylibacter xiamenensis gen. nov., sp. nov., a member of the family Saprospiraceae isolated from the marine alga Phaeodactylum tricornutum.</title>
        <authorList>
            <person name="Chen Z.Jr."/>
            <person name="Lei X."/>
            <person name="Lai Q."/>
            <person name="Li Y."/>
            <person name="Zhang B."/>
            <person name="Zhang J."/>
            <person name="Zhang H."/>
            <person name="Yang L."/>
            <person name="Zheng W."/>
            <person name="Tian Y."/>
            <person name="Yu Z."/>
            <person name="Xu H.Jr."/>
            <person name="Zheng T."/>
        </authorList>
    </citation>
    <scope>NUCLEOTIDE SEQUENCE [LARGE SCALE GENOMIC DNA]</scope>
    <source>
        <strain evidence="3 4">KD52</strain>
    </source>
</reference>
<keyword evidence="2" id="KW-1133">Transmembrane helix</keyword>
<dbReference type="SUPFAM" id="SSF58100">
    <property type="entry name" value="Bacterial hemolysins"/>
    <property type="match status" value="1"/>
</dbReference>
<evidence type="ECO:0008006" key="5">
    <source>
        <dbReference type="Google" id="ProtNLM"/>
    </source>
</evidence>
<accession>A0A098S6Q7</accession>
<dbReference type="OrthoDB" id="1490080at2"/>
<organism evidence="3 4">
    <name type="scientific">Phaeodactylibacter xiamenensis</name>
    <dbReference type="NCBI Taxonomy" id="1524460"/>
    <lineage>
        <taxon>Bacteria</taxon>
        <taxon>Pseudomonadati</taxon>
        <taxon>Bacteroidota</taxon>
        <taxon>Saprospiria</taxon>
        <taxon>Saprospirales</taxon>
        <taxon>Haliscomenobacteraceae</taxon>
        <taxon>Phaeodactylibacter</taxon>
    </lineage>
</organism>
<evidence type="ECO:0000313" key="4">
    <source>
        <dbReference type="Proteomes" id="UP000029736"/>
    </source>
</evidence>
<dbReference type="EMBL" id="JPOS01000020">
    <property type="protein sequence ID" value="KGE88234.1"/>
    <property type="molecule type" value="Genomic_DNA"/>
</dbReference>
<dbReference type="STRING" id="1524460.IX84_10500"/>
<dbReference type="Proteomes" id="UP000029736">
    <property type="component" value="Unassembled WGS sequence"/>
</dbReference>
<dbReference type="RefSeq" id="WP_044219563.1">
    <property type="nucleotide sequence ID" value="NZ_JBKAGJ010000007.1"/>
</dbReference>
<dbReference type="Gene3D" id="1.10.287.1490">
    <property type="match status" value="1"/>
</dbReference>
<sequence>MDQKKGMIAAIVILAILFIAAGIWGLNQSNQRKELEGVRDKLEGTVEDLEGLREDLLSEVDSLQGEYTMLAEQNGELQGDLAQAQETIAQKEAAIRNIRAKSSSEINALRAEIQELMSLKDELQSNIQGLVAENDSLRQAVGMMEGELTASKAEIEQLNNIRRTIEEENSRLTLENFKASAFQVELEKGNDKVTSKARRVRTIRVSFDLTGVPDELQGLRTLYLTINDDKGTPIAAANPVKAKTIVNNQEMDIIAVKAKDVDIAENQRLSFVYDLEEKLDPGFYRVSIFTEIGMLGSSSIRLR</sequence>
<evidence type="ECO:0000256" key="1">
    <source>
        <dbReference type="SAM" id="Coils"/>
    </source>
</evidence>
<keyword evidence="2" id="KW-0812">Transmembrane</keyword>
<name>A0A098S6Q7_9BACT</name>
<keyword evidence="2" id="KW-0472">Membrane</keyword>